<sequence>MVGLLVKGCSFPSQSLECFFLSDLLAVEKPPTPTKFAGGHRRITVPTFSPVSKVDGEDQSNYMSAHGWTPVPKRLPYYDRFGGKLNLICTRPYSPEGNAVSGIRTLDPGCKRERDDDSWCKNKFMPSC</sequence>
<evidence type="ECO:0000313" key="2">
    <source>
        <dbReference type="Proteomes" id="UP000030645"/>
    </source>
</evidence>
<dbReference type="AlphaFoldDB" id="W9R0U0"/>
<accession>W9R0U0</accession>
<dbReference type="EMBL" id="KE344107">
    <property type="protein sequence ID" value="EXB53703.1"/>
    <property type="molecule type" value="Genomic_DNA"/>
</dbReference>
<gene>
    <name evidence="1" type="ORF">L484_008987</name>
</gene>
<keyword evidence="2" id="KW-1185">Reference proteome</keyword>
<protein>
    <submittedName>
        <fullName evidence="1">Uncharacterized protein</fullName>
    </submittedName>
</protein>
<organism evidence="1 2">
    <name type="scientific">Morus notabilis</name>
    <dbReference type="NCBI Taxonomy" id="981085"/>
    <lineage>
        <taxon>Eukaryota</taxon>
        <taxon>Viridiplantae</taxon>
        <taxon>Streptophyta</taxon>
        <taxon>Embryophyta</taxon>
        <taxon>Tracheophyta</taxon>
        <taxon>Spermatophyta</taxon>
        <taxon>Magnoliopsida</taxon>
        <taxon>eudicotyledons</taxon>
        <taxon>Gunneridae</taxon>
        <taxon>Pentapetalae</taxon>
        <taxon>rosids</taxon>
        <taxon>fabids</taxon>
        <taxon>Rosales</taxon>
        <taxon>Moraceae</taxon>
        <taxon>Moreae</taxon>
        <taxon>Morus</taxon>
    </lineage>
</organism>
<name>W9R0U0_9ROSA</name>
<evidence type="ECO:0000313" key="1">
    <source>
        <dbReference type="EMBL" id="EXB53703.1"/>
    </source>
</evidence>
<reference evidence="2" key="1">
    <citation type="submission" date="2013-01" db="EMBL/GenBank/DDBJ databases">
        <title>Draft Genome Sequence of a Mulberry Tree, Morus notabilis C.K. Schneid.</title>
        <authorList>
            <person name="He N."/>
            <person name="Zhao S."/>
        </authorList>
    </citation>
    <scope>NUCLEOTIDE SEQUENCE</scope>
</reference>
<proteinExistence type="predicted"/>
<dbReference type="Proteomes" id="UP000030645">
    <property type="component" value="Unassembled WGS sequence"/>
</dbReference>